<name>A0ABR9Y628_9PROT</name>
<organism evidence="1 2">
    <name type="scientific">Gluconobacter vitians</name>
    <dbReference type="NCBI Taxonomy" id="2728102"/>
    <lineage>
        <taxon>Bacteria</taxon>
        <taxon>Pseudomonadati</taxon>
        <taxon>Pseudomonadota</taxon>
        <taxon>Alphaproteobacteria</taxon>
        <taxon>Acetobacterales</taxon>
        <taxon>Acetobacteraceae</taxon>
        <taxon>Gluconobacter</taxon>
    </lineage>
</organism>
<protein>
    <submittedName>
        <fullName evidence="1">Uncharacterized protein</fullName>
    </submittedName>
</protein>
<dbReference type="EMBL" id="JABCQG010000010">
    <property type="protein sequence ID" value="MBF0859388.1"/>
    <property type="molecule type" value="Genomic_DNA"/>
</dbReference>
<evidence type="ECO:0000313" key="1">
    <source>
        <dbReference type="EMBL" id="MBF0859388.1"/>
    </source>
</evidence>
<keyword evidence="2" id="KW-1185">Reference proteome</keyword>
<dbReference type="Proteomes" id="UP000623107">
    <property type="component" value="Unassembled WGS sequence"/>
</dbReference>
<gene>
    <name evidence="1" type="ORF">HKD24_09195</name>
</gene>
<dbReference type="RefSeq" id="WP_194260017.1">
    <property type="nucleotide sequence ID" value="NZ_JABCQG010000010.1"/>
</dbReference>
<evidence type="ECO:0000313" key="2">
    <source>
        <dbReference type="Proteomes" id="UP000623107"/>
    </source>
</evidence>
<accession>A0ABR9Y628</accession>
<comment type="caution">
    <text evidence="1">The sequence shown here is derived from an EMBL/GenBank/DDBJ whole genome shotgun (WGS) entry which is preliminary data.</text>
</comment>
<reference evidence="1 2" key="2">
    <citation type="submission" date="2020-11" db="EMBL/GenBank/DDBJ databases">
        <title>Description of novel Gluconobacter species.</title>
        <authorList>
            <person name="Cleenwerck I."/>
            <person name="Cnockaert M."/>
            <person name="Borremans W."/>
            <person name="Wieme A.D."/>
            <person name="De Vuyst L."/>
            <person name="Vandamme P."/>
        </authorList>
    </citation>
    <scope>NUCLEOTIDE SEQUENCE [LARGE SCALE GENOMIC DNA]</scope>
    <source>
        <strain evidence="1 2">LMG 31484</strain>
    </source>
</reference>
<proteinExistence type="predicted"/>
<reference evidence="2" key="1">
    <citation type="submission" date="2020-04" db="EMBL/GenBank/DDBJ databases">
        <title>Description of novel Gluconacetobacter.</title>
        <authorList>
            <person name="Sombolestani A."/>
        </authorList>
    </citation>
    <scope>NUCLEOTIDE SEQUENCE [LARGE SCALE GENOMIC DNA]</scope>
    <source>
        <strain evidence="2">LMG 31484</strain>
    </source>
</reference>
<sequence length="100" mass="11346">MSKTVDRGMSVAEFRSRVGHAVIARRKAFKTLALEALKRSSEQDFLMDFPGHCHTETALFDAFRAMRAEIRAHEILRMAIALEESGLSDHDIFLLLAQEK</sequence>